<accession>A0A4R6U2F3</accession>
<comment type="similarity">
    <text evidence="3">Belongs to the bacterial flagellin family.</text>
</comment>
<name>A0A4R6U2F3_9BURK</name>
<dbReference type="GO" id="GO:0009288">
    <property type="term" value="C:bacterial-type flagellum"/>
    <property type="evidence" value="ECO:0007669"/>
    <property type="project" value="UniProtKB-SubCell"/>
</dbReference>
<dbReference type="PANTHER" id="PTHR42792">
    <property type="entry name" value="FLAGELLIN"/>
    <property type="match status" value="1"/>
</dbReference>
<dbReference type="EMBL" id="SNYL01000016">
    <property type="protein sequence ID" value="TDQ40608.1"/>
    <property type="molecule type" value="Genomic_DNA"/>
</dbReference>
<evidence type="ECO:0000256" key="3">
    <source>
        <dbReference type="ARBA" id="ARBA00005709"/>
    </source>
</evidence>
<dbReference type="Proteomes" id="UP000295510">
    <property type="component" value="Unassembled WGS sequence"/>
</dbReference>
<keyword evidence="6" id="KW-0969">Cilium</keyword>
<keyword evidence="6" id="KW-0966">Cell projection</keyword>
<evidence type="ECO:0000256" key="1">
    <source>
        <dbReference type="ARBA" id="ARBA00004365"/>
    </source>
</evidence>
<feature type="domain" description="Flagellin N-terminal" evidence="5">
    <location>
        <begin position="6"/>
        <end position="141"/>
    </location>
</feature>
<dbReference type="GO" id="GO:0005576">
    <property type="term" value="C:extracellular region"/>
    <property type="evidence" value="ECO:0007669"/>
    <property type="project" value="UniProtKB-SubCell"/>
</dbReference>
<evidence type="ECO:0000259" key="5">
    <source>
        <dbReference type="Pfam" id="PF00669"/>
    </source>
</evidence>
<evidence type="ECO:0000313" key="7">
    <source>
        <dbReference type="Proteomes" id="UP000295510"/>
    </source>
</evidence>
<dbReference type="AlphaFoldDB" id="A0A4R6U2F3"/>
<dbReference type="Pfam" id="PF00669">
    <property type="entry name" value="Flagellin_N"/>
    <property type="match status" value="1"/>
</dbReference>
<proteinExistence type="inferred from homology"/>
<dbReference type="SUPFAM" id="SSF64518">
    <property type="entry name" value="Phase 1 flagellin"/>
    <property type="match status" value="1"/>
</dbReference>
<organism evidence="6 7">
    <name type="scientific">Tepidicella xavieri</name>
    <dbReference type="NCBI Taxonomy" id="360241"/>
    <lineage>
        <taxon>Bacteria</taxon>
        <taxon>Pseudomonadati</taxon>
        <taxon>Pseudomonadota</taxon>
        <taxon>Betaproteobacteria</taxon>
        <taxon>Burkholderiales</taxon>
        <taxon>Tepidicella</taxon>
    </lineage>
</organism>
<dbReference type="RefSeq" id="WP_133598912.1">
    <property type="nucleotide sequence ID" value="NZ_SNYL01000016.1"/>
</dbReference>
<protein>
    <submittedName>
        <fullName evidence="6">Flagellar hook-associated protein 3 FlgL</fullName>
    </submittedName>
</protein>
<dbReference type="InterPro" id="IPR001029">
    <property type="entry name" value="Flagellin_N"/>
</dbReference>
<evidence type="ECO:0000256" key="4">
    <source>
        <dbReference type="ARBA" id="ARBA00023143"/>
    </source>
</evidence>
<dbReference type="GO" id="GO:0005198">
    <property type="term" value="F:structural molecule activity"/>
    <property type="evidence" value="ECO:0007669"/>
    <property type="project" value="InterPro"/>
</dbReference>
<evidence type="ECO:0000313" key="6">
    <source>
        <dbReference type="EMBL" id="TDQ40608.1"/>
    </source>
</evidence>
<dbReference type="InterPro" id="IPR001492">
    <property type="entry name" value="Flagellin"/>
</dbReference>
<comment type="caution">
    <text evidence="6">The sequence shown here is derived from an EMBL/GenBank/DDBJ whole genome shotgun (WGS) entry which is preliminary data.</text>
</comment>
<dbReference type="PANTHER" id="PTHR42792:SF1">
    <property type="entry name" value="FLAGELLAR HOOK-ASSOCIATED PROTEIN 3"/>
    <property type="match status" value="1"/>
</dbReference>
<comment type="subcellular location">
    <subcellularLocation>
        <location evidence="1">Bacterial flagellum</location>
    </subcellularLocation>
    <subcellularLocation>
        <location evidence="2">Secreted</location>
    </subcellularLocation>
</comment>
<reference evidence="6 7" key="1">
    <citation type="submission" date="2019-03" db="EMBL/GenBank/DDBJ databases">
        <title>Genomic Encyclopedia of Type Strains, Phase IV (KMG-IV): sequencing the most valuable type-strain genomes for metagenomic binning, comparative biology and taxonomic classification.</title>
        <authorList>
            <person name="Goeker M."/>
        </authorList>
    </citation>
    <scope>NUCLEOTIDE SEQUENCE [LARGE SCALE GENOMIC DNA]</scope>
    <source>
        <strain evidence="6 7">DSM 19605</strain>
    </source>
</reference>
<sequence length="440" mass="47304">MSLTRVSTANSYDATINRINQRSAELVATQEKLAAGKRVLRASDDPVAATLAERESNRLMRTEADLRALERARSGLVQAESTLGQMDDVLARFKELLVQGGNGALSASDRLSIAREMRGLREQLLNLANTQDAEGNALLGGLGVTNVLGRPFLDLYDGPNSGVVYQAIAGQAAPTETGLPNRVDGRFALMRVPTGDGYFEVEHVSGNVLAEGIAIRNMDDLMATGFYADPPAFSEFSVQVNWDGANATLDIYRSDETAPIRSIALGPVVPGQTVDLRQALGASAVSVGRDAPPEDYGFDIVLSGSFTAPATPGGPLAQFDLRPSRNGDLFATLQRAIDALEDSSSTRRTQVFNAVHAELQAGQDRLLLVRGRLGELLRRADSIEGLLQDRSVAGQKELSNLTDLDMVKGISQFQTQQLGLQAALQSYAQVQRLTLFQYIA</sequence>
<keyword evidence="7" id="KW-1185">Reference proteome</keyword>
<keyword evidence="6" id="KW-0282">Flagellum</keyword>
<keyword evidence="4" id="KW-0975">Bacterial flagellum</keyword>
<evidence type="ECO:0000256" key="2">
    <source>
        <dbReference type="ARBA" id="ARBA00004613"/>
    </source>
</evidence>
<dbReference type="Gene3D" id="1.20.1330.10">
    <property type="entry name" value="f41 fragment of flagellin, N-terminal domain"/>
    <property type="match status" value="2"/>
</dbReference>
<dbReference type="OrthoDB" id="9768249at2"/>
<gene>
    <name evidence="6" type="ORF">DFR43_11657</name>
</gene>